<name>A0A8H6XF02_9AGAR</name>
<protein>
    <submittedName>
        <fullName evidence="4">NAD-P-binding protein</fullName>
    </submittedName>
</protein>
<accession>A0A8H6XF02</accession>
<comment type="caution">
    <text evidence="4">The sequence shown here is derived from an EMBL/GenBank/DDBJ whole genome shotgun (WGS) entry which is preliminary data.</text>
</comment>
<dbReference type="EMBL" id="JACAZI010000019">
    <property type="protein sequence ID" value="KAF7340215.1"/>
    <property type="molecule type" value="Genomic_DNA"/>
</dbReference>
<dbReference type="InterPro" id="IPR050425">
    <property type="entry name" value="NAD(P)_dehydrat-like"/>
</dbReference>
<evidence type="ECO:0000313" key="4">
    <source>
        <dbReference type="EMBL" id="KAF7340215.1"/>
    </source>
</evidence>
<dbReference type="AlphaFoldDB" id="A0A8H6XF02"/>
<dbReference type="InterPro" id="IPR036291">
    <property type="entry name" value="NAD(P)-bd_dom_sf"/>
</dbReference>
<dbReference type="SUPFAM" id="SSF51735">
    <property type="entry name" value="NAD(P)-binding Rossmann-fold domains"/>
    <property type="match status" value="1"/>
</dbReference>
<dbReference type="PANTHER" id="PTHR10366:SF564">
    <property type="entry name" value="STEROL-4-ALPHA-CARBOXYLATE 3-DEHYDROGENASE, DECARBOXYLATING"/>
    <property type="match status" value="1"/>
</dbReference>
<feature type="domain" description="NAD-dependent epimerase/dehydratase" evidence="3">
    <location>
        <begin position="6"/>
        <end position="260"/>
    </location>
</feature>
<keyword evidence="1" id="KW-0560">Oxidoreductase</keyword>
<evidence type="ECO:0000256" key="2">
    <source>
        <dbReference type="ARBA" id="ARBA00023445"/>
    </source>
</evidence>
<reference evidence="4" key="1">
    <citation type="submission" date="2020-05" db="EMBL/GenBank/DDBJ databases">
        <title>Mycena genomes resolve the evolution of fungal bioluminescence.</title>
        <authorList>
            <person name="Tsai I.J."/>
        </authorList>
    </citation>
    <scope>NUCLEOTIDE SEQUENCE</scope>
    <source>
        <strain evidence="4">CCC161011</strain>
    </source>
</reference>
<dbReference type="Gene3D" id="3.40.50.720">
    <property type="entry name" value="NAD(P)-binding Rossmann-like Domain"/>
    <property type="match status" value="1"/>
</dbReference>
<comment type="similarity">
    <text evidence="2">Belongs to the NAD(P)-dependent epimerase/dehydratase family. Dihydroflavonol-4-reductase subfamily.</text>
</comment>
<evidence type="ECO:0000313" key="5">
    <source>
        <dbReference type="Proteomes" id="UP000620124"/>
    </source>
</evidence>
<sequence length="338" mass="36859">MSRGTVLVTGITGFIATHTALAFLDAGYSVKGTTRTAAKAEDWISRFPTHRARFQYAVVADMATCNAFDEAVKGCDFIAHLASPAHWNQNDNETDLLIPAINGTKNLLSATKNEPRIKRVVFTSSLAAIIEPTVEAAKTVVETEWNPITYEQAKFATNAAVVYRASKALAERTFWDYIENEKPAWTGSTICPCGTFAPPLQPLASLSALNVSTAFLWDMANGKYKSGVPTVGSPVYVDARDVALAHVRAVERDAAKGQRYLLIGGVYVPDQFIDVIHRRFPELRGNLPPVDLLKVGQLGFKYNSSKATEELGIQYTALETMVADTISSILALRKQLTA</sequence>
<dbReference type="OrthoDB" id="2735536at2759"/>
<dbReference type="InterPro" id="IPR001509">
    <property type="entry name" value="Epimerase_deHydtase"/>
</dbReference>
<dbReference type="Pfam" id="PF01370">
    <property type="entry name" value="Epimerase"/>
    <property type="match status" value="1"/>
</dbReference>
<proteinExistence type="inferred from homology"/>
<evidence type="ECO:0000259" key="3">
    <source>
        <dbReference type="Pfam" id="PF01370"/>
    </source>
</evidence>
<gene>
    <name evidence="4" type="ORF">MVEN_01940100</name>
</gene>
<dbReference type="PANTHER" id="PTHR10366">
    <property type="entry name" value="NAD DEPENDENT EPIMERASE/DEHYDRATASE"/>
    <property type="match status" value="1"/>
</dbReference>
<dbReference type="Proteomes" id="UP000620124">
    <property type="component" value="Unassembled WGS sequence"/>
</dbReference>
<keyword evidence="5" id="KW-1185">Reference proteome</keyword>
<dbReference type="GO" id="GO:0016616">
    <property type="term" value="F:oxidoreductase activity, acting on the CH-OH group of donors, NAD or NADP as acceptor"/>
    <property type="evidence" value="ECO:0007669"/>
    <property type="project" value="TreeGrafter"/>
</dbReference>
<evidence type="ECO:0000256" key="1">
    <source>
        <dbReference type="ARBA" id="ARBA00023002"/>
    </source>
</evidence>
<organism evidence="4 5">
    <name type="scientific">Mycena venus</name>
    <dbReference type="NCBI Taxonomy" id="2733690"/>
    <lineage>
        <taxon>Eukaryota</taxon>
        <taxon>Fungi</taxon>
        <taxon>Dikarya</taxon>
        <taxon>Basidiomycota</taxon>
        <taxon>Agaricomycotina</taxon>
        <taxon>Agaricomycetes</taxon>
        <taxon>Agaricomycetidae</taxon>
        <taxon>Agaricales</taxon>
        <taxon>Marasmiineae</taxon>
        <taxon>Mycenaceae</taxon>
        <taxon>Mycena</taxon>
    </lineage>
</organism>